<keyword evidence="1" id="KW-0732">Signal</keyword>
<reference evidence="2" key="1">
    <citation type="submission" date="2023-07" db="EMBL/GenBank/DDBJ databases">
        <title>Genome content predicts the carbon catabolic preferences of heterotrophic bacteria.</title>
        <authorList>
            <person name="Gralka M."/>
        </authorList>
    </citation>
    <scope>NUCLEOTIDE SEQUENCE</scope>
    <source>
        <strain evidence="2">I3M17_2</strain>
    </source>
</reference>
<feature type="chain" id="PRO_5044026649" description="Cytochrome c domain-containing protein" evidence="1">
    <location>
        <begin position="34"/>
        <end position="483"/>
    </location>
</feature>
<gene>
    <name evidence="2" type="ORF">Q4521_02680</name>
</gene>
<feature type="signal peptide" evidence="1">
    <location>
        <begin position="1"/>
        <end position="33"/>
    </location>
</feature>
<organism evidence="2 3">
    <name type="scientific">Saccharophagus degradans</name>
    <dbReference type="NCBI Taxonomy" id="86304"/>
    <lineage>
        <taxon>Bacteria</taxon>
        <taxon>Pseudomonadati</taxon>
        <taxon>Pseudomonadota</taxon>
        <taxon>Gammaproteobacteria</taxon>
        <taxon>Cellvibrionales</taxon>
        <taxon>Cellvibrionaceae</taxon>
        <taxon>Saccharophagus</taxon>
    </lineage>
</organism>
<name>A0AAW7X4Q9_9GAMM</name>
<dbReference type="RefSeq" id="WP_303490788.1">
    <property type="nucleotide sequence ID" value="NZ_JAUOPB010000002.1"/>
</dbReference>
<protein>
    <recommendedName>
        <fullName evidence="4">Cytochrome c domain-containing protein</fullName>
    </recommendedName>
</protein>
<accession>A0AAW7X4Q9</accession>
<evidence type="ECO:0000313" key="3">
    <source>
        <dbReference type="Proteomes" id="UP001169760"/>
    </source>
</evidence>
<evidence type="ECO:0000313" key="2">
    <source>
        <dbReference type="EMBL" id="MDO6421369.1"/>
    </source>
</evidence>
<dbReference type="AlphaFoldDB" id="A0AAW7X4Q9"/>
<proteinExistence type="predicted"/>
<comment type="caution">
    <text evidence="2">The sequence shown here is derived from an EMBL/GenBank/DDBJ whole genome shotgun (WGS) entry which is preliminary data.</text>
</comment>
<dbReference type="EMBL" id="JAUOPB010000002">
    <property type="protein sequence ID" value="MDO6421369.1"/>
    <property type="molecule type" value="Genomic_DNA"/>
</dbReference>
<sequence>MNIKIITCVTGLLLNCAISIAAVANVFTSSAFAEGTNKTEPVNNDYSKQAIRQKLFHSGGQPMPAGLCPQTIYDTIVPLPQASNKTLDMSIIGIEQFIGANGIQTIEQLLNYLPIDYRTNFSLVEHTRATGESNLTWPRIVLFGADGKFLFNIGTKPDDPKYNLLDVGFLNERTGEWEFSAFDFSVAKPQLIRNDTSCAECHGNHNARPVWGTNLDWPGVFGDNIAQGLQGEALDAKHAERMNEIRAGEGGSPRFDFLLWHNQKLKRGAKRKIAHHVFGAELLLSNIAMGSATARGAFIRLQNTKPALYRQARLALLLAYYVKKGNSYLTAEDTAKLAAVAQAIGAKGITLVDLLQALGVDSNEAFSLATLAAIEPPQPDWSMGAGDLTDMLMLQVLDDVRRDNRGVDNLLVNRSVDKGIIDCPQTANTVSEIITFKMLHLFYLTGQEKYEISRVYYPLDIEDIYSRVFLPVSHQLITYLKQH</sequence>
<evidence type="ECO:0008006" key="4">
    <source>
        <dbReference type="Google" id="ProtNLM"/>
    </source>
</evidence>
<dbReference type="Proteomes" id="UP001169760">
    <property type="component" value="Unassembled WGS sequence"/>
</dbReference>
<evidence type="ECO:0000256" key="1">
    <source>
        <dbReference type="SAM" id="SignalP"/>
    </source>
</evidence>